<dbReference type="InParanoid" id="A0A3Q1G5B8"/>
<sequence length="252" mass="28340">MAGPLLEFETEMFLSLFGCEGLVVVVAEGMGVDRILLHLVLLVEGVADLPRTVTNNVRSAERYNVYTEGGVLFVTSRVLVVDFLTDCIPAHFKSGQKMRAMFLLILVRLYYLLVACLKELKRYNPTLEAVDFSLENTLGNAFEKTIRHYLDPLWHQLGAKTKALVEDLKVLRVLLLCLSQYDCLTFLNLLKSLHSSQKNVGCDSGWLFLDSSTSMFVNARSRVYCIPDSKEKLKAGAEAEKEKPNLLQVTDQ</sequence>
<dbReference type="GO" id="GO:1901255">
    <property type="term" value="P:nucleotide-excision repair involved in interstrand cross-link repair"/>
    <property type="evidence" value="ECO:0007669"/>
    <property type="project" value="TreeGrafter"/>
</dbReference>
<accession>A0A3Q1G5B8</accession>
<dbReference type="Proteomes" id="UP000257200">
    <property type="component" value="Unplaced"/>
</dbReference>
<dbReference type="STRING" id="80966.ENSAPOP00000024129"/>
<dbReference type="GO" id="GO:0000724">
    <property type="term" value="P:double-strand break repair via homologous recombination"/>
    <property type="evidence" value="ECO:0007669"/>
    <property type="project" value="TreeGrafter"/>
</dbReference>
<dbReference type="GO" id="GO:0000110">
    <property type="term" value="C:nucleotide-excision repair factor 1 complex"/>
    <property type="evidence" value="ECO:0007669"/>
    <property type="project" value="TreeGrafter"/>
</dbReference>
<keyword evidence="1" id="KW-0227">DNA damage</keyword>
<dbReference type="Ensembl" id="ENSAPOT00000009541.1">
    <property type="protein sequence ID" value="ENSAPOP00000024129.1"/>
    <property type="gene ID" value="ENSAPOG00000006393.1"/>
</dbReference>
<dbReference type="GO" id="GO:0000712">
    <property type="term" value="P:resolution of meiotic recombination intermediates"/>
    <property type="evidence" value="ECO:0007669"/>
    <property type="project" value="TreeGrafter"/>
</dbReference>
<name>A0A3Q1G5B8_9TELE</name>
<keyword evidence="2" id="KW-0378">Hydrolase</keyword>
<reference evidence="4" key="2">
    <citation type="submission" date="2025-09" db="UniProtKB">
        <authorList>
            <consortium name="Ensembl"/>
        </authorList>
    </citation>
    <scope>IDENTIFICATION</scope>
</reference>
<dbReference type="GO" id="GO:0000014">
    <property type="term" value="F:single-stranded DNA endodeoxyribonuclease activity"/>
    <property type="evidence" value="ECO:0007669"/>
    <property type="project" value="TreeGrafter"/>
</dbReference>
<evidence type="ECO:0000256" key="3">
    <source>
        <dbReference type="ARBA" id="ARBA00023204"/>
    </source>
</evidence>
<evidence type="ECO:0000256" key="2">
    <source>
        <dbReference type="ARBA" id="ARBA00022801"/>
    </source>
</evidence>
<keyword evidence="5" id="KW-1185">Reference proteome</keyword>
<dbReference type="GO" id="GO:0003684">
    <property type="term" value="F:damaged DNA binding"/>
    <property type="evidence" value="ECO:0007669"/>
    <property type="project" value="TreeGrafter"/>
</dbReference>
<evidence type="ECO:0000313" key="5">
    <source>
        <dbReference type="Proteomes" id="UP000257200"/>
    </source>
</evidence>
<dbReference type="PANTHER" id="PTHR10150:SF0">
    <property type="entry name" value="DNA REPAIR ENDONUCLEASE XPF"/>
    <property type="match status" value="1"/>
</dbReference>
<proteinExistence type="predicted"/>
<keyword evidence="3" id="KW-0234">DNA repair</keyword>
<protein>
    <submittedName>
        <fullName evidence="4">Uncharacterized protein</fullName>
    </submittedName>
</protein>
<dbReference type="AlphaFoldDB" id="A0A3Q1G5B8"/>
<dbReference type="GO" id="GO:0003697">
    <property type="term" value="F:single-stranded DNA binding"/>
    <property type="evidence" value="ECO:0007669"/>
    <property type="project" value="TreeGrafter"/>
</dbReference>
<reference evidence="4" key="1">
    <citation type="submission" date="2025-08" db="UniProtKB">
        <authorList>
            <consortium name="Ensembl"/>
        </authorList>
    </citation>
    <scope>IDENTIFICATION</scope>
</reference>
<dbReference type="GeneTree" id="ENSGT00390000004394"/>
<organism evidence="4 5">
    <name type="scientific">Acanthochromis polyacanthus</name>
    <name type="common">spiny chromis</name>
    <dbReference type="NCBI Taxonomy" id="80966"/>
    <lineage>
        <taxon>Eukaryota</taxon>
        <taxon>Metazoa</taxon>
        <taxon>Chordata</taxon>
        <taxon>Craniata</taxon>
        <taxon>Vertebrata</taxon>
        <taxon>Euteleostomi</taxon>
        <taxon>Actinopterygii</taxon>
        <taxon>Neopterygii</taxon>
        <taxon>Teleostei</taxon>
        <taxon>Neoteleostei</taxon>
        <taxon>Acanthomorphata</taxon>
        <taxon>Ovalentaria</taxon>
        <taxon>Pomacentridae</taxon>
        <taxon>Acanthochromis</taxon>
    </lineage>
</organism>
<dbReference type="PANTHER" id="PTHR10150">
    <property type="entry name" value="DNA REPAIR ENDONUCLEASE XPF"/>
    <property type="match status" value="1"/>
</dbReference>
<evidence type="ECO:0000313" key="4">
    <source>
        <dbReference type="Ensembl" id="ENSAPOP00000024129.1"/>
    </source>
</evidence>
<evidence type="ECO:0000256" key="1">
    <source>
        <dbReference type="ARBA" id="ARBA00022763"/>
    </source>
</evidence>